<evidence type="ECO:0000313" key="2">
    <source>
        <dbReference type="Proteomes" id="UP000325315"/>
    </source>
</evidence>
<sequence length="77" mass="9130">MELKSSGLPVMTMQRMLSSDVINFGGSIKCVVSLLRDAIYRWWKTLISVVPKERVTWDFFQVLFWKKYISERVIDQK</sequence>
<dbReference type="OrthoDB" id="2272416at2759"/>
<dbReference type="Proteomes" id="UP000325315">
    <property type="component" value="Unassembled WGS sequence"/>
</dbReference>
<comment type="caution">
    <text evidence="1">The sequence shown here is derived from an EMBL/GenBank/DDBJ whole genome shotgun (WGS) entry which is preliminary data.</text>
</comment>
<gene>
    <name evidence="1" type="ORF">EPI10_031696</name>
</gene>
<name>A0A5B6X162_9ROSI</name>
<proteinExistence type="predicted"/>
<accession>A0A5B6X162</accession>
<evidence type="ECO:0000313" key="1">
    <source>
        <dbReference type="EMBL" id="KAA3487900.1"/>
    </source>
</evidence>
<organism evidence="1 2">
    <name type="scientific">Gossypium australe</name>
    <dbReference type="NCBI Taxonomy" id="47621"/>
    <lineage>
        <taxon>Eukaryota</taxon>
        <taxon>Viridiplantae</taxon>
        <taxon>Streptophyta</taxon>
        <taxon>Embryophyta</taxon>
        <taxon>Tracheophyta</taxon>
        <taxon>Spermatophyta</taxon>
        <taxon>Magnoliopsida</taxon>
        <taxon>eudicotyledons</taxon>
        <taxon>Gunneridae</taxon>
        <taxon>Pentapetalae</taxon>
        <taxon>rosids</taxon>
        <taxon>malvids</taxon>
        <taxon>Malvales</taxon>
        <taxon>Malvaceae</taxon>
        <taxon>Malvoideae</taxon>
        <taxon>Gossypium</taxon>
    </lineage>
</organism>
<reference evidence="1" key="1">
    <citation type="submission" date="2019-08" db="EMBL/GenBank/DDBJ databases">
        <authorList>
            <person name="Liu F."/>
        </authorList>
    </citation>
    <scope>NUCLEOTIDE SEQUENCE [LARGE SCALE GENOMIC DNA]</scope>
    <source>
        <strain evidence="1">PA1801</strain>
        <tissue evidence="1">Leaf</tissue>
    </source>
</reference>
<dbReference type="AlphaFoldDB" id="A0A5B6X162"/>
<protein>
    <submittedName>
        <fullName evidence="1">Gag-Pol polyprotein</fullName>
    </submittedName>
</protein>
<dbReference type="EMBL" id="SMMG02000001">
    <property type="protein sequence ID" value="KAA3487900.1"/>
    <property type="molecule type" value="Genomic_DNA"/>
</dbReference>
<keyword evidence="2" id="KW-1185">Reference proteome</keyword>